<reference evidence="2 3" key="1">
    <citation type="journal article" date="2008" name="PLoS ONE">
        <title>Environmental adaptation: genomic analysis of the piezotolerant and psychrotolerant deep-sea iron reducing bacterium Shewanella piezotolerans WP3.</title>
        <authorList>
            <person name="Wang F."/>
            <person name="Wang J."/>
            <person name="Jian H."/>
            <person name="Zhang B."/>
            <person name="Li S."/>
            <person name="Wang F."/>
            <person name="Zeng X."/>
            <person name="Gao L."/>
            <person name="Bartlett D.H."/>
            <person name="Yu J."/>
            <person name="Hu S."/>
            <person name="Xiao X."/>
        </authorList>
    </citation>
    <scope>NUCLEOTIDE SEQUENCE [LARGE SCALE GENOMIC DNA]</scope>
    <source>
        <strain evidence="3">WP3 / JCM 13877</strain>
    </source>
</reference>
<dbReference type="eggNOG" id="COG0438">
    <property type="taxonomic scope" value="Bacteria"/>
</dbReference>
<dbReference type="KEGG" id="swp:swp_4044"/>
<proteinExistence type="predicted"/>
<dbReference type="Pfam" id="PF00534">
    <property type="entry name" value="Glycos_transf_1"/>
    <property type="match status" value="1"/>
</dbReference>
<evidence type="ECO:0000313" key="2">
    <source>
        <dbReference type="EMBL" id="ACJ30712.1"/>
    </source>
</evidence>
<dbReference type="SUPFAM" id="SSF53756">
    <property type="entry name" value="UDP-Glycosyltransferase/glycogen phosphorylase"/>
    <property type="match status" value="1"/>
</dbReference>
<dbReference type="AlphaFoldDB" id="B8CST6"/>
<feature type="domain" description="Glycosyl transferase family 1" evidence="1">
    <location>
        <begin position="148"/>
        <end position="285"/>
    </location>
</feature>
<evidence type="ECO:0000313" key="3">
    <source>
        <dbReference type="Proteomes" id="UP000000753"/>
    </source>
</evidence>
<dbReference type="InterPro" id="IPR001296">
    <property type="entry name" value="Glyco_trans_1"/>
</dbReference>
<dbReference type="EMBL" id="CP000472">
    <property type="protein sequence ID" value="ACJ30712.1"/>
    <property type="molecule type" value="Genomic_DNA"/>
</dbReference>
<dbReference type="GO" id="GO:1901135">
    <property type="term" value="P:carbohydrate derivative metabolic process"/>
    <property type="evidence" value="ECO:0007669"/>
    <property type="project" value="UniProtKB-ARBA"/>
</dbReference>
<dbReference type="STRING" id="225849.swp_4044"/>
<organism evidence="2 3">
    <name type="scientific">Shewanella piezotolerans (strain WP3 / JCM 13877)</name>
    <dbReference type="NCBI Taxonomy" id="225849"/>
    <lineage>
        <taxon>Bacteria</taxon>
        <taxon>Pseudomonadati</taxon>
        <taxon>Pseudomonadota</taxon>
        <taxon>Gammaproteobacteria</taxon>
        <taxon>Alteromonadales</taxon>
        <taxon>Shewanellaceae</taxon>
        <taxon>Shewanella</taxon>
    </lineage>
</organism>
<dbReference type="PANTHER" id="PTHR12526">
    <property type="entry name" value="GLYCOSYLTRANSFERASE"/>
    <property type="match status" value="1"/>
</dbReference>
<evidence type="ECO:0000259" key="1">
    <source>
        <dbReference type="Pfam" id="PF00534"/>
    </source>
</evidence>
<dbReference type="HOGENOM" id="CLU_068408_0_0_6"/>
<dbReference type="Proteomes" id="UP000000753">
    <property type="component" value="Chromosome"/>
</dbReference>
<keyword evidence="3" id="KW-1185">Reference proteome</keyword>
<protein>
    <submittedName>
        <fullName evidence="2">Glycosyl transferase, family 4</fullName>
    </submittedName>
</protein>
<dbReference type="Gene3D" id="3.40.50.2000">
    <property type="entry name" value="Glycogen Phosphorylase B"/>
    <property type="match status" value="2"/>
</dbReference>
<name>B8CST6_SHEPW</name>
<dbReference type="CAZy" id="GT4">
    <property type="family name" value="Glycosyltransferase Family 4"/>
</dbReference>
<accession>B8CST6</accession>
<dbReference type="CDD" id="cd03801">
    <property type="entry name" value="GT4_PimA-like"/>
    <property type="match status" value="1"/>
</dbReference>
<keyword evidence="2" id="KW-0808">Transferase</keyword>
<dbReference type="GO" id="GO:0016757">
    <property type="term" value="F:glycosyltransferase activity"/>
    <property type="evidence" value="ECO:0007669"/>
    <property type="project" value="InterPro"/>
</dbReference>
<gene>
    <name evidence="2" type="ordered locus">swp_4044</name>
</gene>
<sequence length="316" mass="35610">MNIALESLAASKLKQEFQFQLIHSRLYLPKFNHYDASVIVIHAAMSWRKFPALLALKIANWSTPILYQEHHYSREFVRHCVANPSRFKLMLKLGYALVDKVLTVSNPQADWLVDFCQLPESKIARVGQAKELSSFMAVAKIRRHSPLRLAAYGRLTKQKGFDLLIKAIAHFPDTDVTLTIAGDGEEKEALQQLVEHKSQVSFIGEIDDVSTFLSTADAVVIPSRWEPFGLTCMESVAAGKHVILSAIDGLAEQLPNPDERIGFEVIEPLSIKGIIEAIEKVSNESDLGVSESQRLATEQAWENMLQRWRQLLAEYK</sequence>